<dbReference type="Pfam" id="PF00135">
    <property type="entry name" value="COesterase"/>
    <property type="match status" value="1"/>
</dbReference>
<dbReference type="EMBL" id="GDKW01003934">
    <property type="protein sequence ID" value="JAI52661.1"/>
    <property type="molecule type" value="mRNA"/>
</dbReference>
<dbReference type="InterPro" id="IPR029058">
    <property type="entry name" value="AB_hydrolase_fold"/>
</dbReference>
<feature type="chain" id="PRO_5006069864" evidence="2">
    <location>
        <begin position="22"/>
        <end position="206"/>
    </location>
</feature>
<sequence length="206" mass="23184">MRTTILQFAVLILLHINYVKCEAPLVKYKYGTVRGKYQTTFSGRKIAPFLGVPYASPPVGENRFEPPKDAERFEGELNATEVVQDCLQYSQATYKTSSGIYGNEDCLYANIYTPQLPKEEGSKKLLDVVVYIHGGVFMFTYAHYGPKYLLDQDIVLVTFNYRLGPLGFLSTEDEVIPGNNGLKDQSKLLQWVNENIEFFGGNPASV</sequence>
<dbReference type="SUPFAM" id="SSF53474">
    <property type="entry name" value="alpha/beta-Hydrolases"/>
    <property type="match status" value="1"/>
</dbReference>
<protein>
    <submittedName>
        <fullName evidence="4">Putative esterase and lipase</fullName>
    </submittedName>
</protein>
<dbReference type="InterPro" id="IPR050309">
    <property type="entry name" value="Type-B_Carboxylest/Lipase"/>
</dbReference>
<evidence type="ECO:0000256" key="2">
    <source>
        <dbReference type="SAM" id="SignalP"/>
    </source>
</evidence>
<reference evidence="4" key="1">
    <citation type="journal article" date="2016" name="PLoS Negl. Trop. Dis.">
        <title>A Deep Insight into the Sialome of Rhodnius neglectus, a Vector of Chagas Disease.</title>
        <authorList>
            <person name="Santiago P.B."/>
            <person name="Assumpcao T.C."/>
            <person name="Araujo C.N."/>
            <person name="Bastos I.M."/>
            <person name="Neves D."/>
            <person name="Silva I.G."/>
            <person name="Charneau S."/>
            <person name="Queiroz R.M."/>
            <person name="Raiol T."/>
            <person name="Oliveira J.V."/>
            <person name="Sousa M.V."/>
            <person name="Calvo E."/>
            <person name="Ribeiro J.M."/>
            <person name="Santana J.M."/>
        </authorList>
    </citation>
    <scope>NUCLEOTIDE SEQUENCE</scope>
    <source>
        <tissue evidence="4">Salivary glands</tissue>
    </source>
</reference>
<dbReference type="InterPro" id="IPR002018">
    <property type="entry name" value="CarbesteraseB"/>
</dbReference>
<organism evidence="4">
    <name type="scientific">Rhodnius neglectus</name>
    <dbReference type="NCBI Taxonomy" id="72488"/>
    <lineage>
        <taxon>Eukaryota</taxon>
        <taxon>Metazoa</taxon>
        <taxon>Ecdysozoa</taxon>
        <taxon>Arthropoda</taxon>
        <taxon>Hexapoda</taxon>
        <taxon>Insecta</taxon>
        <taxon>Pterygota</taxon>
        <taxon>Neoptera</taxon>
        <taxon>Paraneoptera</taxon>
        <taxon>Hemiptera</taxon>
        <taxon>Heteroptera</taxon>
        <taxon>Panheteroptera</taxon>
        <taxon>Cimicomorpha</taxon>
        <taxon>Reduviidae</taxon>
        <taxon>Triatominae</taxon>
        <taxon>Rhodnius</taxon>
    </lineage>
</organism>
<dbReference type="Gene3D" id="3.40.50.1820">
    <property type="entry name" value="alpha/beta hydrolase"/>
    <property type="match status" value="1"/>
</dbReference>
<keyword evidence="2" id="KW-0732">Signal</keyword>
<keyword evidence="1" id="KW-0325">Glycoprotein</keyword>
<evidence type="ECO:0000259" key="3">
    <source>
        <dbReference type="Pfam" id="PF00135"/>
    </source>
</evidence>
<feature type="non-terminal residue" evidence="4">
    <location>
        <position position="206"/>
    </location>
</feature>
<dbReference type="PANTHER" id="PTHR11559">
    <property type="entry name" value="CARBOXYLESTERASE"/>
    <property type="match status" value="1"/>
</dbReference>
<evidence type="ECO:0000313" key="4">
    <source>
        <dbReference type="EMBL" id="JAI52661.1"/>
    </source>
</evidence>
<dbReference type="AlphaFoldDB" id="A0A0P4VGT4"/>
<accession>A0A0P4VGT4</accession>
<proteinExistence type="evidence at transcript level"/>
<feature type="domain" description="Carboxylesterase type B" evidence="3">
    <location>
        <begin position="23"/>
        <end position="206"/>
    </location>
</feature>
<evidence type="ECO:0000256" key="1">
    <source>
        <dbReference type="ARBA" id="ARBA00023180"/>
    </source>
</evidence>
<feature type="signal peptide" evidence="2">
    <location>
        <begin position="1"/>
        <end position="21"/>
    </location>
</feature>
<name>A0A0P4VGT4_9HEMI</name>